<name>A0A4W2DLN8_BOBOX</name>
<evidence type="ECO:0000256" key="2">
    <source>
        <dbReference type="SAM" id="Phobius"/>
    </source>
</evidence>
<feature type="compositionally biased region" description="Low complexity" evidence="1">
    <location>
        <begin position="154"/>
        <end position="172"/>
    </location>
</feature>
<organism evidence="3 4">
    <name type="scientific">Bos indicus x Bos taurus</name>
    <name type="common">Hybrid cattle</name>
    <dbReference type="NCBI Taxonomy" id="30522"/>
    <lineage>
        <taxon>Eukaryota</taxon>
        <taxon>Metazoa</taxon>
        <taxon>Chordata</taxon>
        <taxon>Craniata</taxon>
        <taxon>Vertebrata</taxon>
        <taxon>Euteleostomi</taxon>
        <taxon>Mammalia</taxon>
        <taxon>Eutheria</taxon>
        <taxon>Laurasiatheria</taxon>
        <taxon>Artiodactyla</taxon>
        <taxon>Ruminantia</taxon>
        <taxon>Pecora</taxon>
        <taxon>Bovidae</taxon>
        <taxon>Bovinae</taxon>
        <taxon>Bos</taxon>
    </lineage>
</organism>
<accession>A0A4W2DLN8</accession>
<dbReference type="Ensembl" id="ENSBIXT00000052085.1">
    <property type="protein sequence ID" value="ENSBIXP00000025253.1"/>
    <property type="gene ID" value="ENSBIXG00000005743.1"/>
</dbReference>
<protein>
    <submittedName>
        <fullName evidence="3">Carbohydrate sulfotransferase 11</fullName>
    </submittedName>
</protein>
<feature type="region of interest" description="Disordered" evidence="1">
    <location>
        <begin position="34"/>
        <end position="199"/>
    </location>
</feature>
<evidence type="ECO:0000313" key="3">
    <source>
        <dbReference type="Ensembl" id="ENSBIXP00000025253.1"/>
    </source>
</evidence>
<reference evidence="3 4" key="1">
    <citation type="submission" date="2018-11" db="EMBL/GenBank/DDBJ databases">
        <title>Haplotype-resolved cattle genomes.</title>
        <authorList>
            <person name="Low W.Y."/>
            <person name="Tearle R."/>
            <person name="Bickhart D.M."/>
            <person name="Rosen B.D."/>
            <person name="Koren S."/>
            <person name="Rhie A."/>
            <person name="Hiendleder S."/>
            <person name="Phillippy A.M."/>
            <person name="Smith T.P.L."/>
            <person name="Williams J.L."/>
        </authorList>
    </citation>
    <scope>NUCLEOTIDE SEQUENCE [LARGE SCALE GENOMIC DNA]</scope>
</reference>
<evidence type="ECO:0000313" key="4">
    <source>
        <dbReference type="Proteomes" id="UP000314981"/>
    </source>
</evidence>
<keyword evidence="2" id="KW-0472">Membrane</keyword>
<proteinExistence type="predicted"/>
<feature type="compositionally biased region" description="Low complexity" evidence="1">
    <location>
        <begin position="94"/>
        <end position="109"/>
    </location>
</feature>
<feature type="transmembrane region" description="Helical" evidence="2">
    <location>
        <begin position="214"/>
        <end position="233"/>
    </location>
</feature>
<keyword evidence="2" id="KW-0812">Transmembrane</keyword>
<reference evidence="3" key="2">
    <citation type="submission" date="2025-08" db="UniProtKB">
        <authorList>
            <consortium name="Ensembl"/>
        </authorList>
    </citation>
    <scope>IDENTIFICATION</scope>
</reference>
<reference evidence="3" key="3">
    <citation type="submission" date="2025-09" db="UniProtKB">
        <authorList>
            <consortium name="Ensembl"/>
        </authorList>
    </citation>
    <scope>IDENTIFICATION</scope>
</reference>
<keyword evidence="2" id="KW-1133">Transmembrane helix</keyword>
<gene>
    <name evidence="3" type="primary">CHST11</name>
</gene>
<feature type="region of interest" description="Disordered" evidence="1">
    <location>
        <begin position="1"/>
        <end position="20"/>
    </location>
</feature>
<dbReference type="Proteomes" id="UP000314981">
    <property type="component" value="Chromosome 5"/>
</dbReference>
<feature type="compositionally biased region" description="Low complexity" evidence="1">
    <location>
        <begin position="65"/>
        <end position="86"/>
    </location>
</feature>
<sequence length="331" mass="35663">GRGERDAPPPRSGPALRPALCRRPPLAGGCELHLVKPSPGIYRSLERNEVAFGEEGGGRSDSHSGQRSGSGGSTTTSITARTPVSRPARRQRRPPAGAEATAAAAAAAAAERRGGAAGGARARSRRVHASPHFQSNSGAFRTPARGWGLREQPRSQPQSSQRSLPSPVLRLPGSAPRRGVRSCAPGAPPGHPGSRSQDKAMKPALLEVMRMNRICRMVLATCLGSFILVIFYFQSMLHPVMRRNPFGVDICCRKGSRSPLQELYNPTQVSPGNFFASPLRVHVSVFGEGRGIEKLQNSGLWGFEISFHCLGFYLQLVASRSPFLYRVALRF</sequence>
<evidence type="ECO:0000256" key="1">
    <source>
        <dbReference type="SAM" id="MobiDB-lite"/>
    </source>
</evidence>
<dbReference type="AlphaFoldDB" id="A0A4W2DLN8"/>
<keyword evidence="4" id="KW-1185">Reference proteome</keyword>